<evidence type="ECO:0000259" key="8">
    <source>
        <dbReference type="PROSITE" id="PS50110"/>
    </source>
</evidence>
<dbReference type="PROSITE" id="PS50110">
    <property type="entry name" value="RESPONSE_REGULATORY"/>
    <property type="match status" value="1"/>
</dbReference>
<dbReference type="CDD" id="cd00082">
    <property type="entry name" value="HisKA"/>
    <property type="match status" value="1"/>
</dbReference>
<dbReference type="PANTHER" id="PTHR43047:SF72">
    <property type="entry name" value="OSMOSENSING HISTIDINE PROTEIN KINASE SLN1"/>
    <property type="match status" value="1"/>
</dbReference>
<feature type="modified residue" description="4-aspartylphosphate" evidence="6">
    <location>
        <position position="932"/>
    </location>
</feature>
<dbReference type="GO" id="GO:0009927">
    <property type="term" value="F:histidine phosphotransfer kinase activity"/>
    <property type="evidence" value="ECO:0007669"/>
    <property type="project" value="TreeGrafter"/>
</dbReference>
<comment type="caution">
    <text evidence="9">The sequence shown here is derived from an EMBL/GenBank/DDBJ whole genome shotgun (WGS) entry which is preliminary data.</text>
</comment>
<protein>
    <recommendedName>
        <fullName evidence="2">histidine kinase</fullName>
        <ecNumber evidence="2">2.7.13.3</ecNumber>
    </recommendedName>
</protein>
<dbReference type="Proteomes" id="UP000799764">
    <property type="component" value="Unassembled WGS sequence"/>
</dbReference>
<feature type="domain" description="Response regulatory" evidence="8">
    <location>
        <begin position="868"/>
        <end position="1002"/>
    </location>
</feature>
<dbReference type="Gene3D" id="3.40.50.2300">
    <property type="match status" value="1"/>
</dbReference>
<organism evidence="9 10">
    <name type="scientific">Karstenula rhodostoma CBS 690.94</name>
    <dbReference type="NCBI Taxonomy" id="1392251"/>
    <lineage>
        <taxon>Eukaryota</taxon>
        <taxon>Fungi</taxon>
        <taxon>Dikarya</taxon>
        <taxon>Ascomycota</taxon>
        <taxon>Pezizomycotina</taxon>
        <taxon>Dothideomycetes</taxon>
        <taxon>Pleosporomycetidae</taxon>
        <taxon>Pleosporales</taxon>
        <taxon>Massarineae</taxon>
        <taxon>Didymosphaeriaceae</taxon>
        <taxon>Karstenula</taxon>
    </lineage>
</organism>
<keyword evidence="5" id="KW-0418">Kinase</keyword>
<accession>A0A9P4PW60</accession>
<dbReference type="Gene3D" id="1.10.287.130">
    <property type="match status" value="1"/>
</dbReference>
<dbReference type="InterPro" id="IPR004358">
    <property type="entry name" value="Sig_transdc_His_kin-like_C"/>
</dbReference>
<dbReference type="InterPro" id="IPR029016">
    <property type="entry name" value="GAF-like_dom_sf"/>
</dbReference>
<dbReference type="Pfam" id="PF02518">
    <property type="entry name" value="HATPase_c"/>
    <property type="match status" value="1"/>
</dbReference>
<dbReference type="SUPFAM" id="SSF55781">
    <property type="entry name" value="GAF domain-like"/>
    <property type="match status" value="1"/>
</dbReference>
<dbReference type="AlphaFoldDB" id="A0A9P4PW60"/>
<dbReference type="InterPro" id="IPR003594">
    <property type="entry name" value="HATPase_dom"/>
</dbReference>
<evidence type="ECO:0000256" key="6">
    <source>
        <dbReference type="PROSITE-ProRule" id="PRU00169"/>
    </source>
</evidence>
<dbReference type="SUPFAM" id="SSF55874">
    <property type="entry name" value="ATPase domain of HSP90 chaperone/DNA topoisomerase II/histidine kinase"/>
    <property type="match status" value="1"/>
</dbReference>
<reference evidence="9" key="1">
    <citation type="journal article" date="2020" name="Stud. Mycol.">
        <title>101 Dothideomycetes genomes: a test case for predicting lifestyles and emergence of pathogens.</title>
        <authorList>
            <person name="Haridas S."/>
            <person name="Albert R."/>
            <person name="Binder M."/>
            <person name="Bloem J."/>
            <person name="Labutti K."/>
            <person name="Salamov A."/>
            <person name="Andreopoulos B."/>
            <person name="Baker S."/>
            <person name="Barry K."/>
            <person name="Bills G."/>
            <person name="Bluhm B."/>
            <person name="Cannon C."/>
            <person name="Castanera R."/>
            <person name="Culley D."/>
            <person name="Daum C."/>
            <person name="Ezra D."/>
            <person name="Gonzalez J."/>
            <person name="Henrissat B."/>
            <person name="Kuo A."/>
            <person name="Liang C."/>
            <person name="Lipzen A."/>
            <person name="Lutzoni F."/>
            <person name="Magnuson J."/>
            <person name="Mondo S."/>
            <person name="Nolan M."/>
            <person name="Ohm R."/>
            <person name="Pangilinan J."/>
            <person name="Park H.-J."/>
            <person name="Ramirez L."/>
            <person name="Alfaro M."/>
            <person name="Sun H."/>
            <person name="Tritt A."/>
            <person name="Yoshinaga Y."/>
            <person name="Zwiers L.-H."/>
            <person name="Turgeon B."/>
            <person name="Goodwin S."/>
            <person name="Spatafora J."/>
            <person name="Crous P."/>
            <person name="Grigoriev I."/>
        </authorList>
    </citation>
    <scope>NUCLEOTIDE SEQUENCE</scope>
    <source>
        <strain evidence="9">CBS 690.94</strain>
    </source>
</reference>
<dbReference type="PROSITE" id="PS50109">
    <property type="entry name" value="HIS_KIN"/>
    <property type="match status" value="1"/>
</dbReference>
<sequence length="1007" mass="111417">MSSDAGTRASFFPKADAAVLHTDYQPPSPSTRPVEVGPILDPQNANKALDAWSAAIARDIYPSTKDTWGPALVPDEGLATSCIADRYLFPLLTRNERLRLTMLFYYTRGIVEDRELVSRVQEKVHLAQETVGWEFAIVGLLDHNTYTRICTVGLPLAVLPRRESTCAHTVNQPPGKIFNLTNMADDWRFKKSPHVEQGGLRAYAGVPLRFETEFGQEQHVAFGSLCIASNSEQPPLTKAEQMSLARLADWIVADIIYSMRARRQRERRKMMELLAVAQKQVDVDENFEGIVLDMLRKIYPQAVVSIHTSTDGQLILDGGTEFPVDQIEHGLWEDGEYFDYLIEQFNHLDPVAPRVVRAVAVQCASQRIPTYLVVGSKDFRIVFDDIDSSFLHLAAQMLSRGWQSLALREALSAKDNFLRGITHQLRTPIHGILGSVDLLAEELGVPETASGSRRGSATSSLNGDHTDPKTFIKTIRSSARELISTVNSLINLNRWTDIAQAERIIAPHHINEIETALLNEVLQSNLDRFSRRPSIMFEHRFPEDLDSLALDMRLFVDCIQPLVTNAIQAAEGGVVCITTAVTDHHESLIIDIEDTGKGIPSSDHRNIFSAYEKVDAHTTGAGLGLTVACRLARIMNGEVTLVRSEIGKDSHFRATFARPTCISSLSASHRRMIKAENTLFAFDTPSSPNPTSLSSFFVRYLLHRGHSQSRTADGSVYIFEHSTDSHYQQSPPQLQSGKAGICLIHDSAYHPLMLEGDHIRRDKEIVYVKGPFLSNILEQACSEAQSICAELEALKHSPEVQVSTETIENAKLIATSNNTSDIPTPLSSTSLTSGPTFPANTDTLAVSLQTLHLETPSPSLPKQPTKPTTLIVDDNAINLLYLEMYCRRRGIPHLAATDGLKAVQALRLHQTAAFTPNSVPTDVEPIALVLMDLQMPNCDGVEATRQIRGLEEANGWPKTTIVIVTGQDSLQDRMLSKEAGADDFFVKPVGPKVLDRGIKDWFPGSKV</sequence>
<dbReference type="SUPFAM" id="SSF52172">
    <property type="entry name" value="CheY-like"/>
    <property type="match status" value="1"/>
</dbReference>
<dbReference type="InterPro" id="IPR005467">
    <property type="entry name" value="His_kinase_dom"/>
</dbReference>
<dbReference type="PRINTS" id="PR00344">
    <property type="entry name" value="BCTRLSENSOR"/>
</dbReference>
<dbReference type="SMART" id="SM00448">
    <property type="entry name" value="REC"/>
    <property type="match status" value="1"/>
</dbReference>
<evidence type="ECO:0000313" key="9">
    <source>
        <dbReference type="EMBL" id="KAF2451322.1"/>
    </source>
</evidence>
<evidence type="ECO:0000256" key="4">
    <source>
        <dbReference type="ARBA" id="ARBA00022679"/>
    </source>
</evidence>
<keyword evidence="3 6" id="KW-0597">Phosphoprotein</keyword>
<dbReference type="SMART" id="SM00388">
    <property type="entry name" value="HisKA"/>
    <property type="match status" value="1"/>
</dbReference>
<dbReference type="GO" id="GO:0000155">
    <property type="term" value="F:phosphorelay sensor kinase activity"/>
    <property type="evidence" value="ECO:0007669"/>
    <property type="project" value="InterPro"/>
</dbReference>
<dbReference type="Gene3D" id="3.30.450.40">
    <property type="match status" value="1"/>
</dbReference>
<evidence type="ECO:0000256" key="3">
    <source>
        <dbReference type="ARBA" id="ARBA00022553"/>
    </source>
</evidence>
<dbReference type="InterPro" id="IPR036890">
    <property type="entry name" value="HATPase_C_sf"/>
</dbReference>
<keyword evidence="4" id="KW-0808">Transferase</keyword>
<dbReference type="InterPro" id="IPR001789">
    <property type="entry name" value="Sig_transdc_resp-reg_receiver"/>
</dbReference>
<evidence type="ECO:0000313" key="10">
    <source>
        <dbReference type="Proteomes" id="UP000799764"/>
    </source>
</evidence>
<evidence type="ECO:0000256" key="5">
    <source>
        <dbReference type="ARBA" id="ARBA00022777"/>
    </source>
</evidence>
<dbReference type="CDD" id="cd17546">
    <property type="entry name" value="REC_hyHK_CKI1_RcsC-like"/>
    <property type="match status" value="1"/>
</dbReference>
<dbReference type="InterPro" id="IPR003661">
    <property type="entry name" value="HisK_dim/P_dom"/>
</dbReference>
<evidence type="ECO:0000256" key="2">
    <source>
        <dbReference type="ARBA" id="ARBA00012438"/>
    </source>
</evidence>
<dbReference type="EMBL" id="MU001492">
    <property type="protein sequence ID" value="KAF2451322.1"/>
    <property type="molecule type" value="Genomic_DNA"/>
</dbReference>
<dbReference type="SUPFAM" id="SSF47384">
    <property type="entry name" value="Homodimeric domain of signal transducing histidine kinase"/>
    <property type="match status" value="1"/>
</dbReference>
<dbReference type="InterPro" id="IPR036097">
    <property type="entry name" value="HisK_dim/P_sf"/>
</dbReference>
<proteinExistence type="predicted"/>
<gene>
    <name evidence="9" type="ORF">P171DRAFT_3839</name>
</gene>
<name>A0A9P4PW60_9PLEO</name>
<dbReference type="InterPro" id="IPR011006">
    <property type="entry name" value="CheY-like_superfamily"/>
</dbReference>
<evidence type="ECO:0000259" key="7">
    <source>
        <dbReference type="PROSITE" id="PS50109"/>
    </source>
</evidence>
<feature type="domain" description="Histidine kinase" evidence="7">
    <location>
        <begin position="420"/>
        <end position="660"/>
    </location>
</feature>
<dbReference type="GO" id="GO:0005886">
    <property type="term" value="C:plasma membrane"/>
    <property type="evidence" value="ECO:0007669"/>
    <property type="project" value="TreeGrafter"/>
</dbReference>
<keyword evidence="10" id="KW-1185">Reference proteome</keyword>
<dbReference type="PANTHER" id="PTHR43047">
    <property type="entry name" value="TWO-COMPONENT HISTIDINE PROTEIN KINASE"/>
    <property type="match status" value="1"/>
</dbReference>
<dbReference type="Pfam" id="PF00512">
    <property type="entry name" value="HisKA"/>
    <property type="match status" value="1"/>
</dbReference>
<dbReference type="EC" id="2.7.13.3" evidence="2"/>
<evidence type="ECO:0000256" key="1">
    <source>
        <dbReference type="ARBA" id="ARBA00000085"/>
    </source>
</evidence>
<dbReference type="Gene3D" id="3.30.565.10">
    <property type="entry name" value="Histidine kinase-like ATPase, C-terminal domain"/>
    <property type="match status" value="1"/>
</dbReference>
<dbReference type="OrthoDB" id="21225at2759"/>
<comment type="catalytic activity">
    <reaction evidence="1">
        <text>ATP + protein L-histidine = ADP + protein N-phospho-L-histidine.</text>
        <dbReference type="EC" id="2.7.13.3"/>
    </reaction>
</comment>
<dbReference type="SMART" id="SM00387">
    <property type="entry name" value="HATPase_c"/>
    <property type="match status" value="1"/>
</dbReference>
<dbReference type="Pfam" id="PF00072">
    <property type="entry name" value="Response_reg"/>
    <property type="match status" value="1"/>
</dbReference>